<comment type="caution">
    <text evidence="1">The sequence shown here is derived from an EMBL/GenBank/DDBJ whole genome shotgun (WGS) entry which is preliminary data.</text>
</comment>
<dbReference type="Proteomes" id="UP001157418">
    <property type="component" value="Unassembled WGS sequence"/>
</dbReference>
<protein>
    <submittedName>
        <fullName evidence="1">Uncharacterized protein</fullName>
    </submittedName>
</protein>
<evidence type="ECO:0000313" key="1">
    <source>
        <dbReference type="EMBL" id="CAH1429861.1"/>
    </source>
</evidence>
<proteinExistence type="predicted"/>
<sequence length="157" mass="17880">MILHMPFSSHQKQERAIDDLNILHYVHAYLTLNFHQTGATTWLHELRTVEKYAVHVTTLRNCGAILLEKANMHEVGMGSNGIDDLIPTNNRVDVDDGYTYSGDANDTDFLNFDDDEAGKPDGEEIKMLYDSGWSSRTRAVAKYLQIMYAKEEGIWLV</sequence>
<evidence type="ECO:0000313" key="2">
    <source>
        <dbReference type="Proteomes" id="UP001157418"/>
    </source>
</evidence>
<organism evidence="1 2">
    <name type="scientific">Lactuca virosa</name>
    <dbReference type="NCBI Taxonomy" id="75947"/>
    <lineage>
        <taxon>Eukaryota</taxon>
        <taxon>Viridiplantae</taxon>
        <taxon>Streptophyta</taxon>
        <taxon>Embryophyta</taxon>
        <taxon>Tracheophyta</taxon>
        <taxon>Spermatophyta</taxon>
        <taxon>Magnoliopsida</taxon>
        <taxon>eudicotyledons</taxon>
        <taxon>Gunneridae</taxon>
        <taxon>Pentapetalae</taxon>
        <taxon>asterids</taxon>
        <taxon>campanulids</taxon>
        <taxon>Asterales</taxon>
        <taxon>Asteraceae</taxon>
        <taxon>Cichorioideae</taxon>
        <taxon>Cichorieae</taxon>
        <taxon>Lactucinae</taxon>
        <taxon>Lactuca</taxon>
    </lineage>
</organism>
<gene>
    <name evidence="1" type="ORF">LVIROSA_LOCUS16686</name>
</gene>
<dbReference type="EMBL" id="CAKMRJ010003171">
    <property type="protein sequence ID" value="CAH1429861.1"/>
    <property type="molecule type" value="Genomic_DNA"/>
</dbReference>
<dbReference type="SUPFAM" id="SSF75304">
    <property type="entry name" value="Amidase signature (AS) enzymes"/>
    <property type="match status" value="1"/>
</dbReference>
<reference evidence="1 2" key="1">
    <citation type="submission" date="2022-01" db="EMBL/GenBank/DDBJ databases">
        <authorList>
            <person name="Xiong W."/>
            <person name="Schranz E."/>
        </authorList>
    </citation>
    <scope>NUCLEOTIDE SEQUENCE [LARGE SCALE GENOMIC DNA]</scope>
</reference>
<name>A0AAU9MS30_9ASTR</name>
<dbReference type="Gene3D" id="3.90.1300.10">
    <property type="entry name" value="Amidase signature (AS) domain"/>
    <property type="match status" value="1"/>
</dbReference>
<keyword evidence="2" id="KW-1185">Reference proteome</keyword>
<dbReference type="InterPro" id="IPR036928">
    <property type="entry name" value="AS_sf"/>
</dbReference>
<dbReference type="AlphaFoldDB" id="A0AAU9MS30"/>
<accession>A0AAU9MS30</accession>